<dbReference type="InterPro" id="IPR043519">
    <property type="entry name" value="NT_sf"/>
</dbReference>
<dbReference type="OrthoDB" id="2663421at2"/>
<dbReference type="AlphaFoldDB" id="A0A433Y9G0"/>
<gene>
    <name evidence="1" type="ORF">EJP82_12000</name>
</gene>
<dbReference type="Proteomes" id="UP000279446">
    <property type="component" value="Unassembled WGS sequence"/>
</dbReference>
<protein>
    <recommendedName>
        <fullName evidence="3">Nucleotidyltransferase family protein</fullName>
    </recommendedName>
</protein>
<keyword evidence="2" id="KW-1185">Reference proteome</keyword>
<organism evidence="1 2">
    <name type="scientific">Paenibacillus anaericanus</name>
    <dbReference type="NCBI Taxonomy" id="170367"/>
    <lineage>
        <taxon>Bacteria</taxon>
        <taxon>Bacillati</taxon>
        <taxon>Bacillota</taxon>
        <taxon>Bacilli</taxon>
        <taxon>Bacillales</taxon>
        <taxon>Paenibacillaceae</taxon>
        <taxon>Paenibacillus</taxon>
    </lineage>
</organism>
<sequence>MNHYTLFPIIKRLEENSIVYSLGGSGLLYYLNLIDSINDWDITVECPKDKLIETLEGYDWVEQRSGDYPFASQYRLSIASLNIDFIGCFALHTENGVLNLPINHNRKWDGINISSPEVWYVAYYLMNRKPKASMLLNYLKTSTEKVNTTLINDLIKTNILNNELSQELSLLIR</sequence>
<dbReference type="Gene3D" id="3.30.460.40">
    <property type="match status" value="1"/>
</dbReference>
<comment type="caution">
    <text evidence="1">The sequence shown here is derived from an EMBL/GenBank/DDBJ whole genome shotgun (WGS) entry which is preliminary data.</text>
</comment>
<dbReference type="SUPFAM" id="SSF81301">
    <property type="entry name" value="Nucleotidyltransferase"/>
    <property type="match status" value="1"/>
</dbReference>
<dbReference type="EMBL" id="RZNY01000008">
    <property type="protein sequence ID" value="RUT46564.1"/>
    <property type="molecule type" value="Genomic_DNA"/>
</dbReference>
<name>A0A433Y9G0_9BACL</name>
<dbReference type="RefSeq" id="WP_127192296.1">
    <property type="nucleotide sequence ID" value="NZ_RZNY01000008.1"/>
</dbReference>
<reference evidence="1 2" key="1">
    <citation type="submission" date="2018-12" db="EMBL/GenBank/DDBJ databases">
        <authorList>
            <person name="Sun L."/>
            <person name="Chen Z."/>
        </authorList>
    </citation>
    <scope>NUCLEOTIDE SEQUENCE [LARGE SCALE GENOMIC DNA]</scope>
    <source>
        <strain evidence="1 2">DSM 15890</strain>
    </source>
</reference>
<evidence type="ECO:0008006" key="3">
    <source>
        <dbReference type="Google" id="ProtNLM"/>
    </source>
</evidence>
<proteinExistence type="predicted"/>
<evidence type="ECO:0000313" key="1">
    <source>
        <dbReference type="EMBL" id="RUT46564.1"/>
    </source>
</evidence>
<accession>A0A433Y9G0</accession>
<evidence type="ECO:0000313" key="2">
    <source>
        <dbReference type="Proteomes" id="UP000279446"/>
    </source>
</evidence>